<dbReference type="KEGG" id="pgri:PgNI_06561"/>
<protein>
    <recommendedName>
        <fullName evidence="2">PD-(D/E)XK nuclease-like domain-containing protein</fullName>
    </recommendedName>
</protein>
<feature type="region of interest" description="Disordered" evidence="1">
    <location>
        <begin position="13"/>
        <end position="118"/>
    </location>
</feature>
<evidence type="ECO:0000259" key="2">
    <source>
        <dbReference type="Pfam" id="PF20516"/>
    </source>
</evidence>
<dbReference type="RefSeq" id="XP_030981838.1">
    <property type="nucleotide sequence ID" value="XM_031126584.1"/>
</dbReference>
<organism evidence="3 4">
    <name type="scientific">Pyricularia grisea</name>
    <name type="common">Crabgrass-specific blast fungus</name>
    <name type="synonym">Magnaporthe grisea</name>
    <dbReference type="NCBI Taxonomy" id="148305"/>
    <lineage>
        <taxon>Eukaryota</taxon>
        <taxon>Fungi</taxon>
        <taxon>Dikarya</taxon>
        <taxon>Ascomycota</taxon>
        <taxon>Pezizomycotina</taxon>
        <taxon>Sordariomycetes</taxon>
        <taxon>Sordariomycetidae</taxon>
        <taxon>Magnaporthales</taxon>
        <taxon>Pyriculariaceae</taxon>
        <taxon>Pyricularia</taxon>
    </lineage>
</organism>
<feature type="domain" description="PD-(D/E)XK nuclease-like" evidence="2">
    <location>
        <begin position="155"/>
        <end position="423"/>
    </location>
</feature>
<dbReference type="GeneID" id="41961493"/>
<feature type="compositionally biased region" description="Polar residues" evidence="1">
    <location>
        <begin position="79"/>
        <end position="91"/>
    </location>
</feature>
<keyword evidence="3" id="KW-1185">Reference proteome</keyword>
<evidence type="ECO:0000256" key="1">
    <source>
        <dbReference type="SAM" id="MobiDB-lite"/>
    </source>
</evidence>
<reference evidence="4" key="3">
    <citation type="submission" date="2025-08" db="UniProtKB">
        <authorList>
            <consortium name="RefSeq"/>
        </authorList>
    </citation>
    <scope>IDENTIFICATION</scope>
    <source>
        <strain evidence="4">NI907</strain>
    </source>
</reference>
<dbReference type="InterPro" id="IPR046797">
    <property type="entry name" value="PDDEXK_12"/>
</dbReference>
<evidence type="ECO:0000313" key="3">
    <source>
        <dbReference type="Proteomes" id="UP000515153"/>
    </source>
</evidence>
<evidence type="ECO:0000313" key="4">
    <source>
        <dbReference type="RefSeq" id="XP_030981838.1"/>
    </source>
</evidence>
<reference evidence="4" key="2">
    <citation type="submission" date="2019-10" db="EMBL/GenBank/DDBJ databases">
        <authorList>
            <consortium name="NCBI Genome Project"/>
        </authorList>
    </citation>
    <scope>NUCLEOTIDE SEQUENCE</scope>
    <source>
        <strain evidence="4">NI907</strain>
    </source>
</reference>
<accession>A0A6P8B3U8</accession>
<dbReference type="Pfam" id="PF20516">
    <property type="entry name" value="PDDEXK_12"/>
    <property type="match status" value="1"/>
</dbReference>
<gene>
    <name evidence="4" type="ORF">PgNI_06561</name>
</gene>
<name>A0A6P8B3U8_PYRGI</name>
<sequence>MGSRDILAWLTAVSQHDYPPPPQIRKRKRVQNLQTPPPDSTSSVGTMDTPAKRTATHMDEDQETPRASRSYPYPAGGSLPSTSSKTSQRSRASPAKRRREVESMERLSLRTRSFSTKKPDDLPEALKIVLRDLTQASKGRRIISWSRREEIPCTEDSIEDWHFLPCDSEEAESPSFKDVCKIQKRAGKYAEASYDEAAWTAGVVFPLLELAIPDDEQLIRVPCTSARVFDRDLLPPAYASGKMVDICLAIDPSWTPQRNEFTSPSIATRTSGVDSNIDNGATVTDSLRMIQRLQPFKTINHTDYQPLSQSPIALSIEIKRPSGDSEEAQRQLAVWQYAHWNMLQLLASTKIDGHISTLAGLSFLPGIYIVGHKWEFSATIRNNTGEVVQWIDCPLGSTETAHGIYAIIWGLRRIAQYLTQVYWPWFQKNILRLANVPGF</sequence>
<reference evidence="3 4" key="1">
    <citation type="journal article" date="2019" name="Mol. Biol. Evol.">
        <title>Blast fungal genomes show frequent chromosomal changes, gene gains and losses, and effector gene turnover.</title>
        <authorList>
            <person name="Gomez Luciano L.B."/>
            <person name="Jason Tsai I."/>
            <person name="Chuma I."/>
            <person name="Tosa Y."/>
            <person name="Chen Y.H."/>
            <person name="Li J.Y."/>
            <person name="Li M.Y."/>
            <person name="Jade Lu M.Y."/>
            <person name="Nakayashiki H."/>
            <person name="Li W.H."/>
        </authorList>
    </citation>
    <scope>NUCLEOTIDE SEQUENCE [LARGE SCALE GENOMIC DNA]</scope>
    <source>
        <strain evidence="3 4">NI907</strain>
    </source>
</reference>
<feature type="compositionally biased region" description="Basic and acidic residues" evidence="1">
    <location>
        <begin position="56"/>
        <end position="66"/>
    </location>
</feature>
<feature type="compositionally biased region" description="Basic and acidic residues" evidence="1">
    <location>
        <begin position="99"/>
        <end position="108"/>
    </location>
</feature>
<dbReference type="Proteomes" id="UP000515153">
    <property type="component" value="Chromosome I"/>
</dbReference>
<proteinExistence type="predicted"/>
<dbReference type="OrthoDB" id="4161186at2759"/>
<dbReference type="AlphaFoldDB" id="A0A6P8B3U8"/>